<sequence length="82" mass="9121">MNLQKVYNMFVYDVHNGSAARDDRAVSLLLSLSNGGMLEIYSLVRLAVGMVTPRDPLCCVGQAPCWRDESVLCDGKQEHHPE</sequence>
<protein>
    <submittedName>
        <fullName evidence="1">Uncharacterized protein</fullName>
    </submittedName>
</protein>
<evidence type="ECO:0000313" key="1">
    <source>
        <dbReference type="EMBL" id="KAJ8368762.1"/>
    </source>
</evidence>
<keyword evidence="2" id="KW-1185">Reference proteome</keyword>
<dbReference type="EMBL" id="JAINUF010000003">
    <property type="protein sequence ID" value="KAJ8368762.1"/>
    <property type="molecule type" value="Genomic_DNA"/>
</dbReference>
<accession>A0A9Q1J542</accession>
<organism evidence="1 2">
    <name type="scientific">Synaphobranchus kaupii</name>
    <name type="common">Kaup's arrowtooth eel</name>
    <dbReference type="NCBI Taxonomy" id="118154"/>
    <lineage>
        <taxon>Eukaryota</taxon>
        <taxon>Metazoa</taxon>
        <taxon>Chordata</taxon>
        <taxon>Craniata</taxon>
        <taxon>Vertebrata</taxon>
        <taxon>Euteleostomi</taxon>
        <taxon>Actinopterygii</taxon>
        <taxon>Neopterygii</taxon>
        <taxon>Teleostei</taxon>
        <taxon>Anguilliformes</taxon>
        <taxon>Synaphobranchidae</taxon>
        <taxon>Synaphobranchus</taxon>
    </lineage>
</organism>
<comment type="caution">
    <text evidence="1">The sequence shown here is derived from an EMBL/GenBank/DDBJ whole genome shotgun (WGS) entry which is preliminary data.</text>
</comment>
<reference evidence="1" key="1">
    <citation type="journal article" date="2023" name="Science">
        <title>Genome structures resolve the early diversification of teleost fishes.</title>
        <authorList>
            <person name="Parey E."/>
            <person name="Louis A."/>
            <person name="Montfort J."/>
            <person name="Bouchez O."/>
            <person name="Roques C."/>
            <person name="Iampietro C."/>
            <person name="Lluch J."/>
            <person name="Castinel A."/>
            <person name="Donnadieu C."/>
            <person name="Desvignes T."/>
            <person name="Floi Bucao C."/>
            <person name="Jouanno E."/>
            <person name="Wen M."/>
            <person name="Mejri S."/>
            <person name="Dirks R."/>
            <person name="Jansen H."/>
            <person name="Henkel C."/>
            <person name="Chen W.J."/>
            <person name="Zahm M."/>
            <person name="Cabau C."/>
            <person name="Klopp C."/>
            <person name="Thompson A.W."/>
            <person name="Robinson-Rechavi M."/>
            <person name="Braasch I."/>
            <person name="Lecointre G."/>
            <person name="Bobe J."/>
            <person name="Postlethwait J.H."/>
            <person name="Berthelot C."/>
            <person name="Roest Crollius H."/>
            <person name="Guiguen Y."/>
        </authorList>
    </citation>
    <scope>NUCLEOTIDE SEQUENCE</scope>
    <source>
        <strain evidence="1">WJC10195</strain>
    </source>
</reference>
<dbReference type="AlphaFoldDB" id="A0A9Q1J542"/>
<gene>
    <name evidence="1" type="ORF">SKAU_G00087900</name>
</gene>
<proteinExistence type="predicted"/>
<evidence type="ECO:0000313" key="2">
    <source>
        <dbReference type="Proteomes" id="UP001152622"/>
    </source>
</evidence>
<name>A0A9Q1J542_SYNKA</name>
<dbReference type="Proteomes" id="UP001152622">
    <property type="component" value="Chromosome 3"/>
</dbReference>